<proteinExistence type="predicted"/>
<name>A0A939JHV8_9ACTN</name>
<reference evidence="2" key="1">
    <citation type="submission" date="2021-03" db="EMBL/GenBank/DDBJ databases">
        <title>Streptomyces poriferae sp. nov., a novel marine sponge-derived Actinobacteria species with anti-MRSA activity.</title>
        <authorList>
            <person name="Sandoval-Powers M."/>
            <person name="Kralova S."/>
            <person name="Nguyen G.-S."/>
            <person name="Fawwal D."/>
            <person name="Degnes K."/>
            <person name="Klinkenberg G."/>
            <person name="Sletta H."/>
            <person name="Wentzel A."/>
            <person name="Liles M.R."/>
        </authorList>
    </citation>
    <scope>NUCLEOTIDE SEQUENCE</scope>
    <source>
        <strain evidence="2">DSM 41794</strain>
    </source>
</reference>
<protein>
    <submittedName>
        <fullName evidence="2">Amidohydrolase family protein</fullName>
    </submittedName>
</protein>
<dbReference type="PANTHER" id="PTHR43135">
    <property type="entry name" value="ALPHA-D-RIBOSE 1-METHYLPHOSPHONATE 5-TRIPHOSPHATE DIPHOSPHATASE"/>
    <property type="match status" value="1"/>
</dbReference>
<dbReference type="GO" id="GO:0016810">
    <property type="term" value="F:hydrolase activity, acting on carbon-nitrogen (but not peptide) bonds"/>
    <property type="evidence" value="ECO:0007669"/>
    <property type="project" value="InterPro"/>
</dbReference>
<accession>A0A939JHV8</accession>
<evidence type="ECO:0000313" key="3">
    <source>
        <dbReference type="Proteomes" id="UP000664167"/>
    </source>
</evidence>
<dbReference type="Gene3D" id="3.20.20.140">
    <property type="entry name" value="Metal-dependent hydrolases"/>
    <property type="match status" value="1"/>
</dbReference>
<dbReference type="AlphaFoldDB" id="A0A939JHV8"/>
<dbReference type="EMBL" id="JAFLRJ010000132">
    <property type="protein sequence ID" value="MBO0513047.1"/>
    <property type="molecule type" value="Genomic_DNA"/>
</dbReference>
<dbReference type="Gene3D" id="2.30.40.10">
    <property type="entry name" value="Urease, subunit C, domain 1"/>
    <property type="match status" value="1"/>
</dbReference>
<gene>
    <name evidence="2" type="ORF">J0695_14720</name>
</gene>
<dbReference type="Pfam" id="PF01979">
    <property type="entry name" value="Amidohydro_1"/>
    <property type="match status" value="1"/>
</dbReference>
<dbReference type="InterPro" id="IPR032466">
    <property type="entry name" value="Metal_Hydrolase"/>
</dbReference>
<feature type="domain" description="Amidohydrolase-related" evidence="1">
    <location>
        <begin position="366"/>
        <end position="460"/>
    </location>
</feature>
<evidence type="ECO:0000313" key="2">
    <source>
        <dbReference type="EMBL" id="MBO0513047.1"/>
    </source>
</evidence>
<dbReference type="Gene3D" id="3.40.50.10910">
    <property type="entry name" value="Amidohydrolase"/>
    <property type="match status" value="1"/>
</dbReference>
<dbReference type="PANTHER" id="PTHR43135:SF3">
    <property type="entry name" value="ALPHA-D-RIBOSE 1-METHYLPHOSPHONATE 5-TRIPHOSPHATE DIPHOSPHATASE"/>
    <property type="match status" value="1"/>
</dbReference>
<organism evidence="2 3">
    <name type="scientific">Streptomyces beijiangensis</name>
    <dbReference type="NCBI Taxonomy" id="163361"/>
    <lineage>
        <taxon>Bacteria</taxon>
        <taxon>Bacillati</taxon>
        <taxon>Actinomycetota</taxon>
        <taxon>Actinomycetes</taxon>
        <taxon>Kitasatosporales</taxon>
        <taxon>Streptomycetaceae</taxon>
        <taxon>Streptomyces</taxon>
    </lineage>
</organism>
<dbReference type="RefSeq" id="WP_206962475.1">
    <property type="nucleotide sequence ID" value="NZ_BAAAJJ010000010.1"/>
</dbReference>
<dbReference type="InterPro" id="IPR011059">
    <property type="entry name" value="Metal-dep_hydrolase_composite"/>
</dbReference>
<dbReference type="InterPro" id="IPR006680">
    <property type="entry name" value="Amidohydro-rel"/>
</dbReference>
<sequence length="481" mass="51700">MSRYVQPSSINGRVVVRDVIVVDPLDGTRTPGQDVVVEGNRITSVTTTGAPVSGAHVVEGRGRFVVPAFMDMHMHALNTPEDVDGTYALMLANGVVGFRQMSGSRELLKSRREGTLPRPTGAPALKATAGDLLTPLNAGTVDGAVQAVREQHREGADFVKAGMTTRETFLAALEEANRLGIRLGGHLPADLDPREAARGGVWSIEHLGPGVTVFAAASSREAEVRAKNATRKLPPIPKVKIPGAEKLVMKLVKSIAVNPATRTSELEAHAYELADGSYDQQKAEELAALFVEHTTWQCPTLIRVHTQQFGDSPEHTEDPRRRYMASGELRAWDKSAKKFSKLPDVTRDALHGHWAAQLRMTKTFADAGVPMVAGTDACGAAGIIPGFSLHDEFGHLAEAGLDPLTILRMTTIEAARFLGEEGEFGQVAVGMPADLVILDEDPLEDHIALTKIAGVMRNGSWWSRADLDAVVERIAAKPGAH</sequence>
<dbReference type="SUPFAM" id="SSF51556">
    <property type="entry name" value="Metallo-dependent hydrolases"/>
    <property type="match status" value="1"/>
</dbReference>
<keyword evidence="3" id="KW-1185">Reference proteome</keyword>
<comment type="caution">
    <text evidence="2">The sequence shown here is derived from an EMBL/GenBank/DDBJ whole genome shotgun (WGS) entry which is preliminary data.</text>
</comment>
<dbReference type="SUPFAM" id="SSF51338">
    <property type="entry name" value="Composite domain of metallo-dependent hydrolases"/>
    <property type="match status" value="1"/>
</dbReference>
<evidence type="ECO:0000259" key="1">
    <source>
        <dbReference type="Pfam" id="PF01979"/>
    </source>
</evidence>
<dbReference type="Proteomes" id="UP000664167">
    <property type="component" value="Unassembled WGS sequence"/>
</dbReference>
<dbReference type="InterPro" id="IPR051781">
    <property type="entry name" value="Metallo-dep_Hydrolase"/>
</dbReference>